<reference evidence="3" key="1">
    <citation type="submission" date="2021-01" db="EMBL/GenBank/DDBJ databases">
        <title>Caligus Genome Assembly.</title>
        <authorList>
            <person name="Gallardo-Escarate C."/>
        </authorList>
    </citation>
    <scope>NUCLEOTIDE SEQUENCE [LARGE SCALE GENOMIC DNA]</scope>
</reference>
<evidence type="ECO:0000313" key="2">
    <source>
        <dbReference type="EMBL" id="QQP56088.1"/>
    </source>
</evidence>
<feature type="region of interest" description="Disordered" evidence="1">
    <location>
        <begin position="87"/>
        <end position="111"/>
    </location>
</feature>
<dbReference type="AlphaFoldDB" id="A0A7T8QV11"/>
<proteinExistence type="predicted"/>
<name>A0A7T8QV11_CALRO</name>
<keyword evidence="3" id="KW-1185">Reference proteome</keyword>
<organism evidence="2 3">
    <name type="scientific">Caligus rogercresseyi</name>
    <name type="common">Sea louse</name>
    <dbReference type="NCBI Taxonomy" id="217165"/>
    <lineage>
        <taxon>Eukaryota</taxon>
        <taxon>Metazoa</taxon>
        <taxon>Ecdysozoa</taxon>
        <taxon>Arthropoda</taxon>
        <taxon>Crustacea</taxon>
        <taxon>Multicrustacea</taxon>
        <taxon>Hexanauplia</taxon>
        <taxon>Copepoda</taxon>
        <taxon>Siphonostomatoida</taxon>
        <taxon>Caligidae</taxon>
        <taxon>Caligus</taxon>
    </lineage>
</organism>
<sequence length="111" mass="12166">MAPQEITLRTLVVDYMNDLSSSGIPIEQEFDIKFVGRAVGASRRPINRTAVLANLESILEKEAQAGHFFKSGEGRFVLQAPLLSTYHPHHHPPLPPPPTSSQPSFILSPAP</sequence>
<accession>A0A7T8QV11</accession>
<dbReference type="EMBL" id="CP045890">
    <property type="protein sequence ID" value="QQP56088.1"/>
    <property type="molecule type" value="Genomic_DNA"/>
</dbReference>
<evidence type="ECO:0000313" key="3">
    <source>
        <dbReference type="Proteomes" id="UP000595437"/>
    </source>
</evidence>
<protein>
    <submittedName>
        <fullName evidence="2">Atherinlike</fullName>
    </submittedName>
</protein>
<dbReference type="Proteomes" id="UP000595437">
    <property type="component" value="Chromosome 1"/>
</dbReference>
<evidence type="ECO:0000256" key="1">
    <source>
        <dbReference type="SAM" id="MobiDB-lite"/>
    </source>
</evidence>
<gene>
    <name evidence="2" type="ORF">FKW44_000644</name>
</gene>